<keyword evidence="15" id="KW-0864">Zinc transport</keyword>
<feature type="transmembrane region" description="Helical" evidence="29">
    <location>
        <begin position="617"/>
        <end position="639"/>
    </location>
</feature>
<dbReference type="FunCoup" id="L5KJC2">
    <property type="interactions" value="1597"/>
</dbReference>
<dbReference type="CDD" id="cd20565">
    <property type="entry name" value="CYCLIN_CCNB1_rpt1"/>
    <property type="match status" value="1"/>
</dbReference>
<dbReference type="FunFam" id="1.10.472.10:FF:000198">
    <property type="entry name" value="G2/mitotic-specific cyclin-B1"/>
    <property type="match status" value="1"/>
</dbReference>
<evidence type="ECO:0000256" key="2">
    <source>
        <dbReference type="ARBA" id="ARBA00004166"/>
    </source>
</evidence>
<dbReference type="SUPFAM" id="SSF47954">
    <property type="entry name" value="Cyclin-like"/>
    <property type="match status" value="2"/>
</dbReference>
<dbReference type="GO" id="GO:0015297">
    <property type="term" value="F:antiporter activity"/>
    <property type="evidence" value="ECO:0007669"/>
    <property type="project" value="UniProtKB-KW"/>
</dbReference>
<evidence type="ECO:0000256" key="24">
    <source>
        <dbReference type="ARBA" id="ARBA00046806"/>
    </source>
</evidence>
<dbReference type="InterPro" id="IPR027469">
    <property type="entry name" value="Cation_efflux_TMD_sf"/>
</dbReference>
<feature type="domain" description="Cyclin-like" evidence="30">
    <location>
        <begin position="990"/>
        <end position="1074"/>
    </location>
</feature>
<feature type="domain" description="Cyclin C-terminal" evidence="31">
    <location>
        <begin position="1083"/>
        <end position="1201"/>
    </location>
</feature>
<dbReference type="GO" id="GO:0005829">
    <property type="term" value="C:cytosol"/>
    <property type="evidence" value="ECO:0007669"/>
    <property type="project" value="UniProtKB-ARBA"/>
</dbReference>
<sequence length="1216" mass="134558">MEEKYGGDVLAGPGGGLGPVDVPSARLTKYIVLLCFTKFLKAVGLFESYDLLKAVHIVQFIFILKLGTAFFMVLFQKPFSSGKSITKRQWIKICKHAVAGCIISLLWFFGLTLCGPLRTLLLFEHSDIVVISLLSVLFTSSGGGPAKTRGAAFFIIAVICLLLFDNDDLMAKMAEHPEGHHDSALTHMLYTAIAFLGVADHKGGVLLLVLALCCKVGFHTASRKLAIDVGGGKRLQALSHLVSVLLLSPWVIVLSVTTESKVESWFSLVMPFTTVIFFVMILDFYVDSICLVKMEVSKCARYGSFPIFISALLFGNFWTHPITDQLRAMNKAVHQESTEHVLSGGVVVSAIFFILSANILSSPSKRGQKGTLIGYSPEGTPLYNFMGDAFQHSSQSIPRFIKESLKQILEENDSRQIFYFLCLNLLFTFVELFYGVLTNSLGLISDGFHMLFDCSALVMGLFAALMSRWKATRIFSYGYGRIEILSGFINGLFLMVIAFFVFVESVARLIDPPELDTYMLTPVSVGGLIVNLIGICAFSHAHNHTHGASQGSCHSSDHSHSHHVHGHSDHGHSHSHGSAHRGMNANMRGVFLHVLADTLGSIGVIVSTVLIEQFGWFIADPVCSLFIAVLIFLSVIPLIKDACQVLLLRLPPEYEKELHLALEKIQKIEGLISYRDPHFWRHSASIVAGTIHIQVTADVLEQRIVQQVTGILKDAGVNNLTIQVEKEAYFQHMSGLSTGFHDVLAMTKQMESMKYYKDGPRLVGGSSSRLLSSELLPVEEEAMAFRVTRNTKINAENKVKINMAGAKRVPVSTAAASKPGLRPRTALGDIGNKVSEQPQAKLPLKKEAKTLAAGKVIAKKVPKPLEKALEPVPEPAQEPVPEPASEPEPESVNKEEKLSPEPIVVDTPSPSPMETSGCAPAEEYLCQAFSDVILAVNDVDAEDGADPNLCSEYVKDIYAYLRQLEEEQAVRPKYLLGREVTGNMRAILIDWLVQVQMKFRLLQETMYMTVSIIDRFMQNNCVPKKMLQLVGVTAMFIASKYEEMYPPEIGDFAFVTDNTYTKLQIRQMEMKILRALNFSLGRPLPLHFLRRASKIGEVDVEQHTLAKYLMELTMLDYDMVHFSPSQIAAGAFCLALKILDNGEWTLTLQHYLSYTEESLLLVMQHLAKNIVMVNRGLTKHMTIKNKYATAKHAKISTLAQLNSALVQDLAKAVAKV</sequence>
<dbReference type="InterPro" id="IPR004367">
    <property type="entry name" value="Cyclin_C-dom"/>
</dbReference>
<dbReference type="GO" id="GO:0006882">
    <property type="term" value="P:intracellular zinc ion homeostasis"/>
    <property type="evidence" value="ECO:0007669"/>
    <property type="project" value="InterPro"/>
</dbReference>
<comment type="subunit">
    <text evidence="24">Interacts with the CDC2 protein kinase to form a serine/threonine kinase holoenzyme complex also known as maturation promoting factor (MPF). The cyclin subunit imparts substrate specificity to the complex. Binds HEI10. Interacts with catalytically active RALBP1 and CDC2 during mitosis to form an endocytotic complex during interphase. Interacts with CCNF; interaction is required for nuclear localization. Interacts with CDK5RAP3. Interacts with RFPL4A and UBE2A. Interacts with INCA1.</text>
</comment>
<dbReference type="PROSITE" id="PS00292">
    <property type="entry name" value="CYCLINS"/>
    <property type="match status" value="1"/>
</dbReference>
<feature type="transmembrane region" description="Helical" evidence="29">
    <location>
        <begin position="54"/>
        <end position="75"/>
    </location>
</feature>
<evidence type="ECO:0000256" key="14">
    <source>
        <dbReference type="ARBA" id="ARBA00022833"/>
    </source>
</evidence>
<keyword evidence="8 27" id="KW-0813">Transport</keyword>
<evidence type="ECO:0000256" key="29">
    <source>
        <dbReference type="SAM" id="Phobius"/>
    </source>
</evidence>
<feature type="transmembrane region" description="Helical" evidence="29">
    <location>
        <begin position="417"/>
        <end position="436"/>
    </location>
</feature>
<keyword evidence="17 27" id="KW-0333">Golgi apparatus</keyword>
<dbReference type="SMART" id="SM01332">
    <property type="entry name" value="Cyclin_C"/>
    <property type="match status" value="1"/>
</dbReference>
<feature type="region of interest" description="Disordered" evidence="28">
    <location>
        <begin position="549"/>
        <end position="579"/>
    </location>
</feature>
<keyword evidence="12" id="KW-0479">Metal-binding</keyword>
<dbReference type="GO" id="GO:0032580">
    <property type="term" value="C:Golgi cisterna membrane"/>
    <property type="evidence" value="ECO:0007669"/>
    <property type="project" value="UniProtKB-SubCell"/>
</dbReference>
<dbReference type="GO" id="GO:0005385">
    <property type="term" value="F:zinc ion transmembrane transporter activity"/>
    <property type="evidence" value="ECO:0007669"/>
    <property type="project" value="UniProtKB-UniRule"/>
</dbReference>
<evidence type="ECO:0000256" key="19">
    <source>
        <dbReference type="ARBA" id="ARBA00023127"/>
    </source>
</evidence>
<keyword evidence="22" id="KW-0968">Cytoplasmic vesicle</keyword>
<evidence type="ECO:0000256" key="9">
    <source>
        <dbReference type="ARBA" id="ARBA00022449"/>
    </source>
</evidence>
<dbReference type="STRING" id="9402.L5KJC2"/>
<dbReference type="CDD" id="cd20569">
    <property type="entry name" value="CYCLIN_CCNB1_rpt2"/>
    <property type="match status" value="1"/>
</dbReference>
<evidence type="ECO:0000256" key="8">
    <source>
        <dbReference type="ARBA" id="ARBA00022448"/>
    </source>
</evidence>
<dbReference type="PANTHER" id="PTHR45755">
    <property type="match status" value="1"/>
</dbReference>
<comment type="similarity">
    <text evidence="6">Belongs to the cyclin family. Cyclin AB subfamily.</text>
</comment>
<dbReference type="GO" id="GO:1904257">
    <property type="term" value="P:zinc ion import into Golgi lumen"/>
    <property type="evidence" value="ECO:0007669"/>
    <property type="project" value="TreeGrafter"/>
</dbReference>
<gene>
    <name evidence="32" type="ORF">PAL_GLEAN10024859</name>
</gene>
<evidence type="ECO:0000256" key="26">
    <source>
        <dbReference type="RuleBase" id="RU000383"/>
    </source>
</evidence>
<evidence type="ECO:0000256" key="11">
    <source>
        <dbReference type="ARBA" id="ARBA00022692"/>
    </source>
</evidence>
<dbReference type="AlphaFoldDB" id="L5KJC2"/>
<keyword evidence="13" id="KW-0498">Mitosis</keyword>
<feature type="transmembrane region" description="Helical" evidence="29">
    <location>
        <begin position="299"/>
        <end position="320"/>
    </location>
</feature>
<protein>
    <recommendedName>
        <fullName evidence="27">Zinc transporter</fullName>
    </recommendedName>
</protein>
<evidence type="ECO:0000259" key="31">
    <source>
        <dbReference type="SMART" id="SM01332"/>
    </source>
</evidence>
<evidence type="ECO:0000256" key="25">
    <source>
        <dbReference type="ARBA" id="ARBA00048349"/>
    </source>
</evidence>
<feature type="transmembrane region" description="Helical" evidence="29">
    <location>
        <begin position="519"/>
        <end position="538"/>
    </location>
</feature>
<evidence type="ECO:0000256" key="6">
    <source>
        <dbReference type="ARBA" id="ARBA00006955"/>
    </source>
</evidence>
<feature type="transmembrane region" description="Helical" evidence="29">
    <location>
        <begin position="265"/>
        <end position="287"/>
    </location>
</feature>
<evidence type="ECO:0000313" key="32">
    <source>
        <dbReference type="EMBL" id="ELK11407.1"/>
    </source>
</evidence>
<feature type="transmembrane region" description="Helical" evidence="29">
    <location>
        <begin position="340"/>
        <end position="360"/>
    </location>
</feature>
<evidence type="ECO:0000256" key="16">
    <source>
        <dbReference type="ARBA" id="ARBA00022989"/>
    </source>
</evidence>
<keyword evidence="21" id="KW-0131">Cell cycle</keyword>
<evidence type="ECO:0000256" key="20">
    <source>
        <dbReference type="ARBA" id="ARBA00023136"/>
    </source>
</evidence>
<keyword evidence="18 27" id="KW-0406">Ion transport</keyword>
<dbReference type="SMART" id="SM00385">
    <property type="entry name" value="CYCLIN"/>
    <property type="match status" value="2"/>
</dbReference>
<dbReference type="Pfam" id="PF01545">
    <property type="entry name" value="Cation_efflux"/>
    <property type="match status" value="1"/>
</dbReference>
<evidence type="ECO:0000256" key="7">
    <source>
        <dbReference type="ARBA" id="ARBA00008873"/>
    </source>
</evidence>
<feature type="region of interest" description="Disordered" evidence="28">
    <location>
        <begin position="814"/>
        <end position="840"/>
    </location>
</feature>
<evidence type="ECO:0000256" key="21">
    <source>
        <dbReference type="ARBA" id="ARBA00023306"/>
    </source>
</evidence>
<feature type="compositionally biased region" description="Pro residues" evidence="28">
    <location>
        <begin position="872"/>
        <end position="886"/>
    </location>
</feature>
<feature type="domain" description="Cyclin-like" evidence="30">
    <location>
        <begin position="1087"/>
        <end position="1168"/>
    </location>
</feature>
<evidence type="ECO:0000256" key="5">
    <source>
        <dbReference type="ARBA" id="ARBA00004638"/>
    </source>
</evidence>
<keyword evidence="19 26" id="KW-0195">Cyclin</keyword>
<dbReference type="InterPro" id="IPR045316">
    <property type="entry name" value="Msc2-like"/>
</dbReference>
<dbReference type="InterPro" id="IPR013763">
    <property type="entry name" value="Cyclin-like_dom"/>
</dbReference>
<reference evidence="33" key="1">
    <citation type="journal article" date="2013" name="Science">
        <title>Comparative analysis of bat genomes provides insight into the evolution of flight and immunity.</title>
        <authorList>
            <person name="Zhang G."/>
            <person name="Cowled C."/>
            <person name="Shi Z."/>
            <person name="Huang Z."/>
            <person name="Bishop-Lilly K.A."/>
            <person name="Fang X."/>
            <person name="Wynne J.W."/>
            <person name="Xiong Z."/>
            <person name="Baker M.L."/>
            <person name="Zhao W."/>
            <person name="Tachedjian M."/>
            <person name="Zhu Y."/>
            <person name="Zhou P."/>
            <person name="Jiang X."/>
            <person name="Ng J."/>
            <person name="Yang L."/>
            <person name="Wu L."/>
            <person name="Xiao J."/>
            <person name="Feng Y."/>
            <person name="Chen Y."/>
            <person name="Sun X."/>
            <person name="Zhang Y."/>
            <person name="Marsh G.A."/>
            <person name="Crameri G."/>
            <person name="Broder C.C."/>
            <person name="Frey K.G."/>
            <person name="Wang L.F."/>
            <person name="Wang J."/>
        </authorList>
    </citation>
    <scope>NUCLEOTIDE SEQUENCE [LARGE SCALE GENOMIC DNA]</scope>
</reference>
<keyword evidence="33" id="KW-1185">Reference proteome</keyword>
<evidence type="ECO:0000313" key="33">
    <source>
        <dbReference type="Proteomes" id="UP000010552"/>
    </source>
</evidence>
<dbReference type="EMBL" id="KB030673">
    <property type="protein sequence ID" value="ELK11407.1"/>
    <property type="molecule type" value="Genomic_DNA"/>
</dbReference>
<dbReference type="Gene3D" id="1.20.1510.10">
    <property type="entry name" value="Cation efflux protein transmembrane domain"/>
    <property type="match status" value="1"/>
</dbReference>
<evidence type="ECO:0000256" key="18">
    <source>
        <dbReference type="ARBA" id="ARBA00023065"/>
    </source>
</evidence>
<dbReference type="InterPro" id="IPR048026">
    <property type="entry name" value="CCNB1_first_cyclin-box"/>
</dbReference>
<accession>L5KJC2</accession>
<evidence type="ECO:0000256" key="17">
    <source>
        <dbReference type="ARBA" id="ARBA00023034"/>
    </source>
</evidence>
<comment type="subunit">
    <text evidence="23">Heterodimer with SLC30A6/ZNT6; form a functional zinc ion transmembrane transporter.</text>
</comment>
<dbReference type="NCBIfam" id="TIGR01297">
    <property type="entry name" value="CDF"/>
    <property type="match status" value="1"/>
</dbReference>
<feature type="region of interest" description="Disordered" evidence="28">
    <location>
        <begin position="868"/>
        <end position="916"/>
    </location>
</feature>
<evidence type="ECO:0000256" key="27">
    <source>
        <dbReference type="RuleBase" id="RU369017"/>
    </source>
</evidence>
<dbReference type="Proteomes" id="UP000010552">
    <property type="component" value="Unassembled WGS sequence"/>
</dbReference>
<keyword evidence="10" id="KW-0132">Cell division</keyword>
<evidence type="ECO:0000256" key="12">
    <source>
        <dbReference type="ARBA" id="ARBA00022723"/>
    </source>
</evidence>
<evidence type="ECO:0000256" key="1">
    <source>
        <dbReference type="ARBA" id="ARBA00003222"/>
    </source>
</evidence>
<feature type="transmembrane region" description="Helical" evidence="29">
    <location>
        <begin position="96"/>
        <end position="113"/>
    </location>
</feature>
<dbReference type="InterPro" id="IPR048258">
    <property type="entry name" value="Cyclins_cyclin-box"/>
</dbReference>
<dbReference type="InterPro" id="IPR058533">
    <property type="entry name" value="Cation_efflux_TM"/>
</dbReference>
<comment type="function">
    <text evidence="27">Functions as a zinc transporter.</text>
</comment>
<dbReference type="GO" id="GO:0046872">
    <property type="term" value="F:metal ion binding"/>
    <property type="evidence" value="ECO:0007669"/>
    <property type="project" value="UniProtKB-KW"/>
</dbReference>
<comment type="function">
    <text evidence="1">Essential for the control of the cell cycle at the G2/M (mitosis) transition.</text>
</comment>
<feature type="transmembrane region" description="Helical" evidence="29">
    <location>
        <begin position="448"/>
        <end position="466"/>
    </location>
</feature>
<comment type="catalytic activity">
    <reaction evidence="25">
        <text>Zn(2+)(in) + 2 H(+)(out) = Zn(2+)(out) + 2 H(+)(in)</text>
        <dbReference type="Rhea" id="RHEA:72627"/>
        <dbReference type="ChEBI" id="CHEBI:15378"/>
        <dbReference type="ChEBI" id="CHEBI:29105"/>
    </reaction>
</comment>
<feature type="transmembrane region" description="Helical" evidence="29">
    <location>
        <begin position="590"/>
        <end position="611"/>
    </location>
</feature>
<evidence type="ECO:0000259" key="30">
    <source>
        <dbReference type="SMART" id="SM00385"/>
    </source>
</evidence>
<keyword evidence="14" id="KW-0862">Zinc</keyword>
<dbReference type="Pfam" id="PF02984">
    <property type="entry name" value="Cyclin_C"/>
    <property type="match status" value="1"/>
</dbReference>
<evidence type="ECO:0000256" key="4">
    <source>
        <dbReference type="ARBA" id="ARBA00004557"/>
    </source>
</evidence>
<dbReference type="GO" id="GO:0051301">
    <property type="term" value="P:cell division"/>
    <property type="evidence" value="ECO:0007669"/>
    <property type="project" value="UniProtKB-KW"/>
</dbReference>
<keyword evidence="20 29" id="KW-0472">Membrane</keyword>
<evidence type="ECO:0000256" key="28">
    <source>
        <dbReference type="SAM" id="MobiDB-lite"/>
    </source>
</evidence>
<feature type="transmembrane region" description="Helical" evidence="29">
    <location>
        <begin position="146"/>
        <end position="164"/>
    </location>
</feature>
<dbReference type="eggNOG" id="KOG1484">
    <property type="taxonomic scope" value="Eukaryota"/>
</dbReference>
<feature type="transmembrane region" description="Helical" evidence="29">
    <location>
        <begin position="235"/>
        <end position="253"/>
    </location>
</feature>
<feature type="transmembrane region" description="Helical" evidence="29">
    <location>
        <begin position="184"/>
        <end position="214"/>
    </location>
</feature>
<evidence type="ECO:0000256" key="10">
    <source>
        <dbReference type="ARBA" id="ARBA00022618"/>
    </source>
</evidence>
<dbReference type="InParanoid" id="L5KJC2"/>
<dbReference type="InterPro" id="IPR006671">
    <property type="entry name" value="Cyclin_N"/>
</dbReference>
<dbReference type="PANTHER" id="PTHR45755:SF1">
    <property type="entry name" value="PROTON-COUPLED ZINC ANTIPORTER SLC30A5"/>
    <property type="match status" value="1"/>
</dbReference>
<keyword evidence="16 29" id="KW-1133">Transmembrane helix</keyword>
<dbReference type="Gene3D" id="1.10.472.10">
    <property type="entry name" value="Cyclin-like"/>
    <property type="match status" value="2"/>
</dbReference>
<evidence type="ECO:0000256" key="15">
    <source>
        <dbReference type="ARBA" id="ARBA00022906"/>
    </source>
</evidence>
<evidence type="ECO:0000256" key="13">
    <source>
        <dbReference type="ARBA" id="ARBA00022776"/>
    </source>
</evidence>
<dbReference type="InterPro" id="IPR036915">
    <property type="entry name" value="Cyclin-like_sf"/>
</dbReference>
<dbReference type="InterPro" id="IPR002524">
    <property type="entry name" value="Cation_efflux"/>
</dbReference>
<evidence type="ECO:0000256" key="3">
    <source>
        <dbReference type="ARBA" id="ARBA00004205"/>
    </source>
</evidence>
<feature type="transmembrane region" description="Helical" evidence="29">
    <location>
        <begin position="119"/>
        <end position="139"/>
    </location>
</feature>
<dbReference type="GO" id="GO:0012507">
    <property type="term" value="C:ER to Golgi transport vesicle membrane"/>
    <property type="evidence" value="ECO:0007669"/>
    <property type="project" value="UniProtKB-SubCell"/>
</dbReference>
<feature type="transmembrane region" description="Helical" evidence="29">
    <location>
        <begin position="487"/>
        <end position="507"/>
    </location>
</feature>
<comment type="similarity">
    <text evidence="7 27">Belongs to the cation diffusion facilitator (CDF) transporter (TC 2.A.4) family. SLC30A subfamily.</text>
</comment>
<name>L5KJC2_PTEAL</name>
<keyword evidence="11 29" id="KW-0812">Transmembrane</keyword>
<comment type="subcellular location">
    <subcellularLocation>
        <location evidence="4">Cytoplasmic vesicle</location>
        <location evidence="4">COPII-coated vesicle membrane</location>
        <topology evidence="4">Multi-pass membrane protein</topology>
    </subcellularLocation>
    <subcellularLocation>
        <location evidence="5">Cytoplasmic vesicle</location>
        <location evidence="5">Secretory vesicle membrane</location>
        <topology evidence="5">Multi-pass membrane protein</topology>
    </subcellularLocation>
    <subcellularLocation>
        <location evidence="3">Golgi apparatus</location>
        <location evidence="3">Golgi stack membrane</location>
        <topology evidence="3">Multi-pass membrane protein</topology>
    </subcellularLocation>
    <subcellularLocation>
        <location evidence="2 27">Golgi apparatus</location>
        <location evidence="2 27">trans-Golgi network membrane</location>
        <topology evidence="2 27">Multi-pass membrane protein</topology>
    </subcellularLocation>
</comment>
<evidence type="ECO:0000256" key="23">
    <source>
        <dbReference type="ARBA" id="ARBA00038531"/>
    </source>
</evidence>
<dbReference type="SUPFAM" id="SSF161111">
    <property type="entry name" value="Cation efflux protein transmembrane domain-like"/>
    <property type="match status" value="1"/>
</dbReference>
<proteinExistence type="inferred from homology"/>
<evidence type="ECO:0000256" key="22">
    <source>
        <dbReference type="ARBA" id="ARBA00023329"/>
    </source>
</evidence>
<dbReference type="Pfam" id="PF00134">
    <property type="entry name" value="Cyclin_N"/>
    <property type="match status" value="1"/>
</dbReference>
<keyword evidence="9" id="KW-0050">Antiport</keyword>
<organism evidence="32 33">
    <name type="scientific">Pteropus alecto</name>
    <name type="common">Black flying fox</name>
    <dbReference type="NCBI Taxonomy" id="9402"/>
    <lineage>
        <taxon>Eukaryota</taxon>
        <taxon>Metazoa</taxon>
        <taxon>Chordata</taxon>
        <taxon>Craniata</taxon>
        <taxon>Vertebrata</taxon>
        <taxon>Euteleostomi</taxon>
        <taxon>Mammalia</taxon>
        <taxon>Eutheria</taxon>
        <taxon>Laurasiatheria</taxon>
        <taxon>Chiroptera</taxon>
        <taxon>Yinpterochiroptera</taxon>
        <taxon>Pteropodoidea</taxon>
        <taxon>Pteropodidae</taxon>
        <taxon>Pteropodinae</taxon>
        <taxon>Pteropus</taxon>
    </lineage>
</organism>